<dbReference type="Proteomes" id="UP000266568">
    <property type="component" value="Unassembled WGS sequence"/>
</dbReference>
<dbReference type="AlphaFoldDB" id="A0A397PJU7"/>
<accession>A0A397PJU7</accession>
<gene>
    <name evidence="1" type="ORF">DFR49_0510</name>
</gene>
<dbReference type="EMBL" id="QXDC01000002">
    <property type="protein sequence ID" value="RIA45981.1"/>
    <property type="molecule type" value="Genomic_DNA"/>
</dbReference>
<evidence type="ECO:0000313" key="2">
    <source>
        <dbReference type="Proteomes" id="UP000266568"/>
    </source>
</evidence>
<evidence type="ECO:0000313" key="1">
    <source>
        <dbReference type="EMBL" id="RIA45981.1"/>
    </source>
</evidence>
<reference evidence="1 2" key="1">
    <citation type="submission" date="2018-08" db="EMBL/GenBank/DDBJ databases">
        <title>Genomic Encyclopedia of Type Strains, Phase IV (KMG-IV): sequencing the most valuable type-strain genomes for metagenomic binning, comparative biology and taxonomic classification.</title>
        <authorList>
            <person name="Goeker M."/>
        </authorList>
    </citation>
    <scope>NUCLEOTIDE SEQUENCE [LARGE SCALE GENOMIC DNA]</scope>
    <source>
        <strain evidence="1 2">DSM 25527</strain>
    </source>
</reference>
<organism evidence="1 2">
    <name type="scientific">Hephaestia caeni</name>
    <dbReference type="NCBI Taxonomy" id="645617"/>
    <lineage>
        <taxon>Bacteria</taxon>
        <taxon>Pseudomonadati</taxon>
        <taxon>Pseudomonadota</taxon>
        <taxon>Alphaproteobacteria</taxon>
        <taxon>Sphingomonadales</taxon>
        <taxon>Sphingomonadaceae</taxon>
        <taxon>Hephaestia</taxon>
    </lineage>
</organism>
<proteinExistence type="predicted"/>
<protein>
    <submittedName>
        <fullName evidence="1">Uncharacterized protein</fullName>
    </submittedName>
</protein>
<dbReference type="RefSeq" id="WP_004211584.1">
    <property type="nucleotide sequence ID" value="NZ_QXDC01000002.1"/>
</dbReference>
<sequence length="78" mass="8220">MGTPTTVFTNPTIGVLAKSNIAAVSDAWKRAIIQTFLVNSNEMNSGQRLGDLDLWIEAAQTISADHCNVGTLSGTPGM</sequence>
<keyword evidence="2" id="KW-1185">Reference proteome</keyword>
<comment type="caution">
    <text evidence="1">The sequence shown here is derived from an EMBL/GenBank/DDBJ whole genome shotgun (WGS) entry which is preliminary data.</text>
</comment>
<name>A0A397PJU7_9SPHN</name>